<dbReference type="AlphaFoldDB" id="A0A2N5N8W9"/>
<dbReference type="PANTHER" id="PTHR38045:SF1">
    <property type="entry name" value="HEPARINASE II_III-LIKE PROTEIN"/>
    <property type="match status" value="1"/>
</dbReference>
<dbReference type="InterPro" id="IPR008929">
    <property type="entry name" value="Chondroitin_lyas"/>
</dbReference>
<organism evidence="1 2">
    <name type="scientific">Paenibacillus pasadenensis</name>
    <dbReference type="NCBI Taxonomy" id="217090"/>
    <lineage>
        <taxon>Bacteria</taxon>
        <taxon>Bacillati</taxon>
        <taxon>Bacillota</taxon>
        <taxon>Bacilli</taxon>
        <taxon>Bacillales</taxon>
        <taxon>Paenibacillaceae</taxon>
        <taxon>Paenibacillus</taxon>
    </lineage>
</organism>
<dbReference type="RefSeq" id="WP_101807883.1">
    <property type="nucleotide sequence ID" value="NZ_NFEZ01000003.1"/>
</dbReference>
<gene>
    <name evidence="1" type="ORF">B8V81_0989</name>
</gene>
<comment type="caution">
    <text evidence="1">The sequence shown here is derived from an EMBL/GenBank/DDBJ whole genome shotgun (WGS) entry which is preliminary data.</text>
</comment>
<reference evidence="1 2" key="1">
    <citation type="submission" date="2017-05" db="EMBL/GenBank/DDBJ databases">
        <title>Functional genome analysis of Paenibacillus pasadenensis strain R16: insights on endophytic life style and antifungal activity.</title>
        <authorList>
            <person name="Passera A."/>
            <person name="Marcolungo L."/>
            <person name="Casati P."/>
            <person name="Brasca M."/>
            <person name="Quaglino F."/>
            <person name="Delledonne M."/>
        </authorList>
    </citation>
    <scope>NUCLEOTIDE SEQUENCE [LARGE SCALE GENOMIC DNA]</scope>
    <source>
        <strain evidence="1 2">R16</strain>
    </source>
</reference>
<dbReference type="Gene3D" id="1.50.10.100">
    <property type="entry name" value="Chondroitin AC/alginate lyase"/>
    <property type="match status" value="1"/>
</dbReference>
<dbReference type="PANTHER" id="PTHR38045">
    <property type="entry name" value="CHROMOSOME 1, WHOLE GENOME SHOTGUN SEQUENCE"/>
    <property type="match status" value="1"/>
</dbReference>
<evidence type="ECO:0000313" key="1">
    <source>
        <dbReference type="EMBL" id="PLT46765.1"/>
    </source>
</evidence>
<evidence type="ECO:0000313" key="2">
    <source>
        <dbReference type="Proteomes" id="UP000234789"/>
    </source>
</evidence>
<name>A0A2N5N8W9_9BACL</name>
<dbReference type="Gene3D" id="2.70.98.70">
    <property type="match status" value="1"/>
</dbReference>
<evidence type="ECO:0008006" key="3">
    <source>
        <dbReference type="Google" id="ProtNLM"/>
    </source>
</evidence>
<keyword evidence="2" id="KW-1185">Reference proteome</keyword>
<dbReference type="SUPFAM" id="SSF48230">
    <property type="entry name" value="Chondroitin AC/alginate lyase"/>
    <property type="match status" value="1"/>
</dbReference>
<accession>A0A2N5N8W9</accession>
<sequence>MQPDRSKETEIAFYEPYPAAGLYGRDGEAPDWAAIAADPALAEPIAELRAEAARLQERPEPQLTEELYAEFEREGRRLGYEAAYFERRGRLTAFGLLTLLGLGGDSARALLRQTIDAVLGENTWCLPAHMKGEAIERGIDLFAAETGFALAELLVLGGDALDEPLRRRIAGQLERRLFGPYLEQGPYPWETAEHNWSAVCAGSIGAAALLTLPADDPRLERIVAKALGSMDAYLAGFGDDGACLEGIGYWTYGFGYYVYFADLLRARTGGRLDLLDGPKAQAIAGFQQKAYLCGSRTVNFSDAEPHERAMPGLAAYLSRRYPGLPSPPPSVLGRFGDDPCARFAPALRNLLWRAPAERGAPAPESWPSGSWLLPDAGWLVSRHRSAGGSFGFAAKGGHNAEPHNHLDLGHFLLVEEGEPDFAADLGSGEYTAAYFGPERYGYACAGAHGHSLPSPLGLSQLPGRERFARILEAEAGAAEDRLRLELAAAYGLPLGASLTRRLRWRKQELPELELTDELRLPELAGAARPDGVPLLATALITRCEPLGQEDGSLLLQGSRRRMRITWPAGSLQLRIERHSFSNHSGLEETYVRLAFETAAPVDAAASSASISLSLRFLP</sequence>
<proteinExistence type="predicted"/>
<protein>
    <recommendedName>
        <fullName evidence="3">Heparinase II/III-like protein</fullName>
    </recommendedName>
</protein>
<dbReference type="Proteomes" id="UP000234789">
    <property type="component" value="Unassembled WGS sequence"/>
</dbReference>
<dbReference type="EMBL" id="NFEZ01000003">
    <property type="protein sequence ID" value="PLT46765.1"/>
    <property type="molecule type" value="Genomic_DNA"/>
</dbReference>